<dbReference type="Pfam" id="PF12796">
    <property type="entry name" value="Ank_2"/>
    <property type="match status" value="1"/>
</dbReference>
<gene>
    <name evidence="1" type="ORF">THRCLA_07397</name>
</gene>
<comment type="caution">
    <text evidence="1">The sequence shown here is derived from an EMBL/GenBank/DDBJ whole genome shotgun (WGS) entry which is preliminary data.</text>
</comment>
<dbReference type="EMBL" id="JNBS01001992">
    <property type="protein sequence ID" value="OQR96030.1"/>
    <property type="molecule type" value="Genomic_DNA"/>
</dbReference>
<proteinExistence type="predicted"/>
<evidence type="ECO:0000313" key="2">
    <source>
        <dbReference type="Proteomes" id="UP000243217"/>
    </source>
</evidence>
<dbReference type="Gene3D" id="1.25.40.20">
    <property type="entry name" value="Ankyrin repeat-containing domain"/>
    <property type="match status" value="2"/>
</dbReference>
<dbReference type="InterPro" id="IPR002110">
    <property type="entry name" value="Ankyrin_rpt"/>
</dbReference>
<dbReference type="OrthoDB" id="63159at2759"/>
<dbReference type="InterPro" id="IPR036770">
    <property type="entry name" value="Ankyrin_rpt-contain_sf"/>
</dbReference>
<dbReference type="PANTHER" id="PTHR46586">
    <property type="entry name" value="ANKYRIN REPEAT-CONTAINING PROTEIN"/>
    <property type="match status" value="1"/>
</dbReference>
<dbReference type="InterPro" id="IPR052050">
    <property type="entry name" value="SecEffector_AnkRepeat"/>
</dbReference>
<protein>
    <submittedName>
        <fullName evidence="1">Uncharacterized protein</fullName>
    </submittedName>
</protein>
<dbReference type="PANTHER" id="PTHR46586:SF3">
    <property type="entry name" value="ANKYRIN REPEAT-CONTAINING PROTEIN"/>
    <property type="match status" value="1"/>
</dbReference>
<dbReference type="Proteomes" id="UP000243217">
    <property type="component" value="Unassembled WGS sequence"/>
</dbReference>
<keyword evidence="2" id="KW-1185">Reference proteome</keyword>
<dbReference type="Pfam" id="PF13637">
    <property type="entry name" value="Ank_4"/>
    <property type="match status" value="1"/>
</dbReference>
<dbReference type="AlphaFoldDB" id="A0A1V9ZDX7"/>
<evidence type="ECO:0000313" key="1">
    <source>
        <dbReference type="EMBL" id="OQR96030.1"/>
    </source>
</evidence>
<accession>A0A1V9ZDX7</accession>
<reference evidence="1 2" key="1">
    <citation type="journal article" date="2014" name="Genome Biol. Evol.">
        <title>The secreted proteins of Achlya hypogyna and Thraustotheca clavata identify the ancestral oomycete secretome and reveal gene acquisitions by horizontal gene transfer.</title>
        <authorList>
            <person name="Misner I."/>
            <person name="Blouin N."/>
            <person name="Leonard G."/>
            <person name="Richards T.A."/>
            <person name="Lane C.E."/>
        </authorList>
    </citation>
    <scope>NUCLEOTIDE SEQUENCE [LARGE SCALE GENOMIC DNA]</scope>
    <source>
        <strain evidence="1 2">ATCC 34112</strain>
    </source>
</reference>
<dbReference type="SUPFAM" id="SSF48403">
    <property type="entry name" value="Ankyrin repeat"/>
    <property type="match status" value="1"/>
</dbReference>
<name>A0A1V9ZDX7_9STRA</name>
<dbReference type="STRING" id="74557.A0A1V9ZDX7"/>
<sequence length="353" mass="40705">MKRRRTIPINACCMVLLNEYLFEIITSYQNGLYFDLLQIYLEWTRMHAKDGQYLLLMDQYLLYMDPISLQKLHVQTRHPRFLLHLAIVQGQLITLDRWLRCVGQTWINYDTMNCAARHGQLNIIEYLYARTQLDCNEDAMAYAAGNGHLNVVEFFYKKNPKLATQYAFHQAAEYGHLKVVHFFLKTCPEMYSKNVMDYAAANGHLHVVRYLHYAVLSDEVCSTNAMDFAAANGHLDVVKFLHMHRTEGCTWNAMDEAAANGHLNVVCILHQYRTEGCSHEALQNAQNNGHSDVVAYLKMHGLGTNLRDSWKSEFPNSCAAQIVGESWPSIEDSLDFLIETLKPSRRNTRRTES</sequence>
<organism evidence="1 2">
    <name type="scientific">Thraustotheca clavata</name>
    <dbReference type="NCBI Taxonomy" id="74557"/>
    <lineage>
        <taxon>Eukaryota</taxon>
        <taxon>Sar</taxon>
        <taxon>Stramenopiles</taxon>
        <taxon>Oomycota</taxon>
        <taxon>Saprolegniomycetes</taxon>
        <taxon>Saprolegniales</taxon>
        <taxon>Achlyaceae</taxon>
        <taxon>Thraustotheca</taxon>
    </lineage>
</organism>